<feature type="compositionally biased region" description="Gly residues" evidence="1">
    <location>
        <begin position="106"/>
        <end position="116"/>
    </location>
</feature>
<proteinExistence type="predicted"/>
<feature type="region of interest" description="Disordered" evidence="1">
    <location>
        <begin position="1"/>
        <end position="25"/>
    </location>
</feature>
<evidence type="ECO:0008006" key="4">
    <source>
        <dbReference type="Google" id="ProtNLM"/>
    </source>
</evidence>
<gene>
    <name evidence="2" type="ORF">CP967_04080</name>
</gene>
<dbReference type="KEGG" id="snk:CP967_04080"/>
<evidence type="ECO:0000313" key="3">
    <source>
        <dbReference type="Proteomes" id="UP000326178"/>
    </source>
</evidence>
<reference evidence="2 3" key="1">
    <citation type="submission" date="2017-09" db="EMBL/GenBank/DDBJ databases">
        <authorList>
            <person name="Lee N."/>
            <person name="Cho B.-K."/>
        </authorList>
    </citation>
    <scope>NUCLEOTIDE SEQUENCE [LARGE SCALE GENOMIC DNA]</scope>
    <source>
        <strain evidence="2 3">ATCC 12769</strain>
    </source>
</reference>
<dbReference type="EMBL" id="CP023702">
    <property type="protein sequence ID" value="QEU76382.1"/>
    <property type="molecule type" value="Genomic_DNA"/>
</dbReference>
<accession>A0A5J6FJ70</accession>
<dbReference type="AlphaFoldDB" id="A0A5J6FJ70"/>
<protein>
    <recommendedName>
        <fullName evidence="4">Transposase</fullName>
    </recommendedName>
</protein>
<dbReference type="Proteomes" id="UP000326178">
    <property type="component" value="Chromosome"/>
</dbReference>
<evidence type="ECO:0000256" key="1">
    <source>
        <dbReference type="SAM" id="MobiDB-lite"/>
    </source>
</evidence>
<evidence type="ECO:0000313" key="2">
    <source>
        <dbReference type="EMBL" id="QEU76382.1"/>
    </source>
</evidence>
<feature type="region of interest" description="Disordered" evidence="1">
    <location>
        <begin position="37"/>
        <end position="116"/>
    </location>
</feature>
<feature type="compositionally biased region" description="Basic and acidic residues" evidence="1">
    <location>
        <begin position="56"/>
        <end position="70"/>
    </location>
</feature>
<organism evidence="2 3">
    <name type="scientific">Streptomyces nitrosporeus</name>
    <dbReference type="NCBI Taxonomy" id="28894"/>
    <lineage>
        <taxon>Bacteria</taxon>
        <taxon>Bacillati</taxon>
        <taxon>Actinomycetota</taxon>
        <taxon>Actinomycetes</taxon>
        <taxon>Kitasatosporales</taxon>
        <taxon>Streptomycetaceae</taxon>
        <taxon>Streptomyces</taxon>
    </lineage>
</organism>
<sequence>MLHRVRTGVQWHDLPGGSGPRKTVCERHRLRSAGRTWGRPLQQVQAADETDWDISSDEHRTRARPSDDLLNRPSAEPVGRHASRPVAGVPVTSSHPGRSRCRCTAGGRGTGPAWGR</sequence>
<keyword evidence="3" id="KW-1185">Reference proteome</keyword>
<name>A0A5J6FJ70_9ACTN</name>
<dbReference type="OrthoDB" id="4546548at2"/>